<evidence type="ECO:0000313" key="2">
    <source>
        <dbReference type="EMBL" id="KAK4121439.1"/>
    </source>
</evidence>
<reference evidence="2" key="2">
    <citation type="submission" date="2023-05" db="EMBL/GenBank/DDBJ databases">
        <authorList>
            <consortium name="Lawrence Berkeley National Laboratory"/>
            <person name="Steindorff A."/>
            <person name="Hensen N."/>
            <person name="Bonometti L."/>
            <person name="Westerberg I."/>
            <person name="Brannstrom I.O."/>
            <person name="Guillou S."/>
            <person name="Cros-Aarteil S."/>
            <person name="Calhoun S."/>
            <person name="Haridas S."/>
            <person name="Kuo A."/>
            <person name="Mondo S."/>
            <person name="Pangilinan J."/>
            <person name="Riley R."/>
            <person name="Labutti K."/>
            <person name="Andreopoulos B."/>
            <person name="Lipzen A."/>
            <person name="Chen C."/>
            <person name="Yanf M."/>
            <person name="Daum C."/>
            <person name="Ng V."/>
            <person name="Clum A."/>
            <person name="Ohm R."/>
            <person name="Martin F."/>
            <person name="Silar P."/>
            <person name="Natvig D."/>
            <person name="Lalanne C."/>
            <person name="Gautier V."/>
            <person name="Ament-Velasquez S.L."/>
            <person name="Kruys A."/>
            <person name="Hutchinson M.I."/>
            <person name="Powell A.J."/>
            <person name="Barry K."/>
            <person name="Miller A.N."/>
            <person name="Grigoriev I.V."/>
            <person name="Debuchy R."/>
            <person name="Gladieux P."/>
            <person name="Thoren M.H."/>
            <person name="Johannesson H."/>
        </authorList>
    </citation>
    <scope>NUCLEOTIDE SEQUENCE</scope>
    <source>
        <strain evidence="2">CBS 731.68</strain>
    </source>
</reference>
<protein>
    <submittedName>
        <fullName evidence="2">Uncharacterized protein</fullName>
    </submittedName>
</protein>
<evidence type="ECO:0000256" key="1">
    <source>
        <dbReference type="SAM" id="MobiDB-lite"/>
    </source>
</evidence>
<name>A0AAN6TVU1_9PEZI</name>
<dbReference type="GeneID" id="87822628"/>
<dbReference type="RefSeq" id="XP_062645210.1">
    <property type="nucleotide sequence ID" value="XM_062785862.1"/>
</dbReference>
<organism evidence="2 3">
    <name type="scientific">Parathielavia appendiculata</name>
    <dbReference type="NCBI Taxonomy" id="2587402"/>
    <lineage>
        <taxon>Eukaryota</taxon>
        <taxon>Fungi</taxon>
        <taxon>Dikarya</taxon>
        <taxon>Ascomycota</taxon>
        <taxon>Pezizomycotina</taxon>
        <taxon>Sordariomycetes</taxon>
        <taxon>Sordariomycetidae</taxon>
        <taxon>Sordariales</taxon>
        <taxon>Chaetomiaceae</taxon>
        <taxon>Parathielavia</taxon>
    </lineage>
</organism>
<keyword evidence="3" id="KW-1185">Reference proteome</keyword>
<comment type="caution">
    <text evidence="2">The sequence shown here is derived from an EMBL/GenBank/DDBJ whole genome shotgun (WGS) entry which is preliminary data.</text>
</comment>
<dbReference type="AlphaFoldDB" id="A0AAN6TVU1"/>
<proteinExistence type="predicted"/>
<dbReference type="Proteomes" id="UP001302602">
    <property type="component" value="Unassembled WGS sequence"/>
</dbReference>
<feature type="region of interest" description="Disordered" evidence="1">
    <location>
        <begin position="134"/>
        <end position="153"/>
    </location>
</feature>
<accession>A0AAN6TVU1</accession>
<reference evidence="2" key="1">
    <citation type="journal article" date="2023" name="Mol. Phylogenet. Evol.">
        <title>Genome-scale phylogeny and comparative genomics of the fungal order Sordariales.</title>
        <authorList>
            <person name="Hensen N."/>
            <person name="Bonometti L."/>
            <person name="Westerberg I."/>
            <person name="Brannstrom I.O."/>
            <person name="Guillou S."/>
            <person name="Cros-Aarteil S."/>
            <person name="Calhoun S."/>
            <person name="Haridas S."/>
            <person name="Kuo A."/>
            <person name="Mondo S."/>
            <person name="Pangilinan J."/>
            <person name="Riley R."/>
            <person name="LaButti K."/>
            <person name="Andreopoulos B."/>
            <person name="Lipzen A."/>
            <person name="Chen C."/>
            <person name="Yan M."/>
            <person name="Daum C."/>
            <person name="Ng V."/>
            <person name="Clum A."/>
            <person name="Steindorff A."/>
            <person name="Ohm R.A."/>
            <person name="Martin F."/>
            <person name="Silar P."/>
            <person name="Natvig D.O."/>
            <person name="Lalanne C."/>
            <person name="Gautier V."/>
            <person name="Ament-Velasquez S.L."/>
            <person name="Kruys A."/>
            <person name="Hutchinson M.I."/>
            <person name="Powell A.J."/>
            <person name="Barry K."/>
            <person name="Miller A.N."/>
            <person name="Grigoriev I.V."/>
            <person name="Debuchy R."/>
            <person name="Gladieux P."/>
            <person name="Hiltunen Thoren M."/>
            <person name="Johannesson H."/>
        </authorList>
    </citation>
    <scope>NUCLEOTIDE SEQUENCE</scope>
    <source>
        <strain evidence="2">CBS 731.68</strain>
    </source>
</reference>
<sequence>MQKRSPKWRIVQKCAHRQRAFGSVASLQRTWASDLLRISVADPGPRVQDLWEALLWFRSGPACSMCWRCLMGAGQLRLESGFSDAATYSLGNGGAEQMEDRARRGSQAVKLETQGQCRCSVLWVSNRAERRECVGHREKPSRRTPPKLENQTSTSLAGFWQTGRLGWRFVDIQLSVSRQDQKVALARVVRSGRDEQGMRVPRANPTISPPRSKFMVSTFQAVKQKKMEHKYIRS</sequence>
<dbReference type="EMBL" id="MU853234">
    <property type="protein sequence ID" value="KAK4121439.1"/>
    <property type="molecule type" value="Genomic_DNA"/>
</dbReference>
<evidence type="ECO:0000313" key="3">
    <source>
        <dbReference type="Proteomes" id="UP001302602"/>
    </source>
</evidence>
<gene>
    <name evidence="2" type="ORF">N657DRAFT_129420</name>
</gene>